<comment type="caution">
    <text evidence="1">The sequence shown here is derived from an EMBL/GenBank/DDBJ whole genome shotgun (WGS) entry which is preliminary data.</text>
</comment>
<gene>
    <name evidence="1" type="ORF">EV681_4537</name>
</gene>
<proteinExistence type="predicted"/>
<reference evidence="1 2" key="1">
    <citation type="submission" date="2019-02" db="EMBL/GenBank/DDBJ databases">
        <title>Genomic Encyclopedia of Type Strains, Phase IV (KMG-IV): sequencing the most valuable type-strain genomes for metagenomic binning, comparative biology and taxonomic classification.</title>
        <authorList>
            <person name="Goeker M."/>
        </authorList>
    </citation>
    <scope>NUCLEOTIDE SEQUENCE [LARGE SCALE GENOMIC DNA]</scope>
    <source>
        <strain evidence="1 2">DSM 23814</strain>
    </source>
</reference>
<evidence type="ECO:0000313" key="2">
    <source>
        <dbReference type="Proteomes" id="UP000293398"/>
    </source>
</evidence>
<dbReference type="InterPro" id="IPR053842">
    <property type="entry name" value="NikA-like"/>
</dbReference>
<organism evidence="1 2">
    <name type="scientific">Advenella incenata</name>
    <dbReference type="NCBI Taxonomy" id="267800"/>
    <lineage>
        <taxon>Bacteria</taxon>
        <taxon>Pseudomonadati</taxon>
        <taxon>Pseudomonadota</taxon>
        <taxon>Betaproteobacteria</taxon>
        <taxon>Burkholderiales</taxon>
        <taxon>Alcaligenaceae</taxon>
    </lineage>
</organism>
<dbReference type="Proteomes" id="UP000293398">
    <property type="component" value="Unassembled WGS sequence"/>
</dbReference>
<dbReference type="AlphaFoldDB" id="A0A4Q7V5T7"/>
<dbReference type="Pfam" id="PF21983">
    <property type="entry name" value="NikA-like"/>
    <property type="match status" value="1"/>
</dbReference>
<dbReference type="OrthoDB" id="8564148at2"/>
<sequence length="123" mass="13706">MTPVKQKRNSSKTAVVSFRISNETYERLTSNAAKAGISTKLWLEKAILENQTKIVERAKPNRDLSDLVVQVNRAGNNINQIAHNLNTAALTSKLTKAECEDALKRLDHLRALLNELISHASEN</sequence>
<name>A0A4Q7V5T7_9BURK</name>
<evidence type="ECO:0000313" key="1">
    <source>
        <dbReference type="EMBL" id="RZT91184.1"/>
    </source>
</evidence>
<keyword evidence="2" id="KW-1185">Reference proteome</keyword>
<protein>
    <submittedName>
        <fullName evidence="1">Mobilization protein MobC</fullName>
    </submittedName>
</protein>
<dbReference type="EMBL" id="SHKO01000006">
    <property type="protein sequence ID" value="RZT91184.1"/>
    <property type="molecule type" value="Genomic_DNA"/>
</dbReference>
<dbReference type="RefSeq" id="WP_130305291.1">
    <property type="nucleotide sequence ID" value="NZ_SHKO01000006.1"/>
</dbReference>
<accession>A0A4Q7V5T7</accession>